<evidence type="ECO:0000313" key="2">
    <source>
        <dbReference type="EMBL" id="PKA55386.1"/>
    </source>
</evidence>
<name>A0A2I0AIT6_9ASPA</name>
<accession>A0A2I0AIT6</accession>
<evidence type="ECO:0000313" key="3">
    <source>
        <dbReference type="Proteomes" id="UP000236161"/>
    </source>
</evidence>
<feature type="region of interest" description="Disordered" evidence="1">
    <location>
        <begin position="59"/>
        <end position="127"/>
    </location>
</feature>
<feature type="compositionally biased region" description="Basic and acidic residues" evidence="1">
    <location>
        <begin position="107"/>
        <end position="127"/>
    </location>
</feature>
<feature type="compositionally biased region" description="Basic and acidic residues" evidence="1">
    <location>
        <begin position="59"/>
        <end position="72"/>
    </location>
</feature>
<organism evidence="2 3">
    <name type="scientific">Apostasia shenzhenica</name>
    <dbReference type="NCBI Taxonomy" id="1088818"/>
    <lineage>
        <taxon>Eukaryota</taxon>
        <taxon>Viridiplantae</taxon>
        <taxon>Streptophyta</taxon>
        <taxon>Embryophyta</taxon>
        <taxon>Tracheophyta</taxon>
        <taxon>Spermatophyta</taxon>
        <taxon>Magnoliopsida</taxon>
        <taxon>Liliopsida</taxon>
        <taxon>Asparagales</taxon>
        <taxon>Orchidaceae</taxon>
        <taxon>Apostasioideae</taxon>
        <taxon>Apostasia</taxon>
    </lineage>
</organism>
<protein>
    <submittedName>
        <fullName evidence="2">Uncharacterized protein</fullName>
    </submittedName>
</protein>
<keyword evidence="3" id="KW-1185">Reference proteome</keyword>
<dbReference type="EMBL" id="KZ451979">
    <property type="protein sequence ID" value="PKA55386.1"/>
    <property type="molecule type" value="Genomic_DNA"/>
</dbReference>
<reference evidence="2 3" key="1">
    <citation type="journal article" date="2017" name="Nature">
        <title>The Apostasia genome and the evolution of orchids.</title>
        <authorList>
            <person name="Zhang G.Q."/>
            <person name="Liu K.W."/>
            <person name="Li Z."/>
            <person name="Lohaus R."/>
            <person name="Hsiao Y.Y."/>
            <person name="Niu S.C."/>
            <person name="Wang J.Y."/>
            <person name="Lin Y.C."/>
            <person name="Xu Q."/>
            <person name="Chen L.J."/>
            <person name="Yoshida K."/>
            <person name="Fujiwara S."/>
            <person name="Wang Z.W."/>
            <person name="Zhang Y.Q."/>
            <person name="Mitsuda N."/>
            <person name="Wang M."/>
            <person name="Liu G.H."/>
            <person name="Pecoraro L."/>
            <person name="Huang H.X."/>
            <person name="Xiao X.J."/>
            <person name="Lin M."/>
            <person name="Wu X.Y."/>
            <person name="Wu W.L."/>
            <person name="Chen Y.Y."/>
            <person name="Chang S.B."/>
            <person name="Sakamoto S."/>
            <person name="Ohme-Takagi M."/>
            <person name="Yagi M."/>
            <person name="Zeng S.J."/>
            <person name="Shen C.Y."/>
            <person name="Yeh C.M."/>
            <person name="Luo Y.B."/>
            <person name="Tsai W.C."/>
            <person name="Van de Peer Y."/>
            <person name="Liu Z.J."/>
        </authorList>
    </citation>
    <scope>NUCLEOTIDE SEQUENCE [LARGE SCALE GENOMIC DNA]</scope>
    <source>
        <strain evidence="3">cv. Shenzhen</strain>
        <tissue evidence="2">Stem</tissue>
    </source>
</reference>
<dbReference type="AlphaFoldDB" id="A0A2I0AIT6"/>
<evidence type="ECO:0000256" key="1">
    <source>
        <dbReference type="SAM" id="MobiDB-lite"/>
    </source>
</evidence>
<sequence>MNVVDNQEQAMLTEVIAAELRKEMQHLGKANSPNSCSRRVIEKIREEPLKLTKAKEVVKERDDVKRSGEMTRHQNIALNTEEKEKVEQAKEAKESTKEGEEEEEEGSKEMEESKEEGKGSLSSDDEKTKKLPFSLCFKGTRQVIIQKSTIYVIPLLESPFVPAFSPKIVQALEYKAVVDYQGSLLYLKWRVTYLVRPGGLSHGLPRLKLSTVESLEKIAHAKYLGGESMHSESKNLLSSRNLYMGLSPASVPNHFSSGVEDLKPLCVTNLCSSYSTFVPPTTPADRNLYLGFGQRRDLEAGDLEEERVQVLETKRAFNGRRKELQ</sequence>
<dbReference type="Proteomes" id="UP000236161">
    <property type="component" value="Unassembled WGS sequence"/>
</dbReference>
<feature type="compositionally biased region" description="Basic and acidic residues" evidence="1">
    <location>
        <begin position="80"/>
        <end position="98"/>
    </location>
</feature>
<gene>
    <name evidence="2" type="ORF">AXF42_Ash006588</name>
</gene>
<proteinExistence type="predicted"/>